<gene>
    <name evidence="6" type="ORF">JW886_02210</name>
</gene>
<dbReference type="Pfam" id="PF22780">
    <property type="entry name" value="HI0933_like_1st"/>
    <property type="match status" value="1"/>
</dbReference>
<dbReference type="PANTHER" id="PTHR42887">
    <property type="entry name" value="OS12G0638800 PROTEIN"/>
    <property type="match status" value="1"/>
</dbReference>
<dbReference type="RefSeq" id="WP_205872193.1">
    <property type="nucleotide sequence ID" value="NZ_CP070872.1"/>
</dbReference>
<dbReference type="KEGG" id="lti:JW886_02210"/>
<evidence type="ECO:0000313" key="6">
    <source>
        <dbReference type="EMBL" id="QSE77095.1"/>
    </source>
</evidence>
<protein>
    <submittedName>
        <fullName evidence="6">NAD(P)/FAD-dependent oxidoreductase</fullName>
    </submittedName>
</protein>
<keyword evidence="3" id="KW-0274">FAD</keyword>
<evidence type="ECO:0000313" key="7">
    <source>
        <dbReference type="Proteomes" id="UP000663608"/>
    </source>
</evidence>
<dbReference type="PRINTS" id="PR00368">
    <property type="entry name" value="FADPNR"/>
</dbReference>
<evidence type="ECO:0000259" key="4">
    <source>
        <dbReference type="Pfam" id="PF03486"/>
    </source>
</evidence>
<dbReference type="Proteomes" id="UP000663608">
    <property type="component" value="Chromosome"/>
</dbReference>
<dbReference type="PANTHER" id="PTHR42887:SF2">
    <property type="entry name" value="OS12G0638800 PROTEIN"/>
    <property type="match status" value="1"/>
</dbReference>
<dbReference type="AlphaFoldDB" id="A0AA45KGT8"/>
<evidence type="ECO:0000256" key="1">
    <source>
        <dbReference type="ARBA" id="ARBA00001974"/>
    </source>
</evidence>
<dbReference type="NCBIfam" id="TIGR00275">
    <property type="entry name" value="aminoacetone oxidase family FAD-binding enzyme"/>
    <property type="match status" value="1"/>
</dbReference>
<dbReference type="Gene3D" id="2.40.30.10">
    <property type="entry name" value="Translation factors"/>
    <property type="match status" value="1"/>
</dbReference>
<dbReference type="Pfam" id="PF03486">
    <property type="entry name" value="HI0933_like"/>
    <property type="match status" value="1"/>
</dbReference>
<comment type="cofactor">
    <cofactor evidence="1">
        <name>FAD</name>
        <dbReference type="ChEBI" id="CHEBI:57692"/>
    </cofactor>
</comment>
<sequence>MTKTEKNFDVLVVGGGPSGMMAAISAAQQGARVALIDKNKKVGKKLLMTGGGRCNVTNARSVDEILSNVPGNGRFLYSAFSQFSNLDIIDFFERNGVPLKEEDHGRMFPVTNKSKTIVDALFNKLLSLHVSYFPNQAVTDLLLEDGKVQGVVTDQETFHAPSVVLSTGGRAYPSTGSTGDGYRLARTAGHTISPLYATESALLSDDSFIQNKSLQGISLREVQLSVLNGKGKTVIAHQHDLLFTHFGLSGPAALRCSSFINQLLSKGQASVTVHLDQFPDQSLAQLTDKLTKLSATDKSVKNALAPLTQERILLFLLAFNKIESNLPAKSLSPQQLQHLAESFKAFPINIQHTFPIEKSFVTGGGVTLKEINPKTLESKKTAGLFMTGELLDINGYTGGYNITCAFVTGYVAGLHATDQISELRGLSV</sequence>
<dbReference type="InterPro" id="IPR023166">
    <property type="entry name" value="BaiN-like_dom_sf"/>
</dbReference>
<dbReference type="SUPFAM" id="SSF51905">
    <property type="entry name" value="FAD/NAD(P)-binding domain"/>
    <property type="match status" value="1"/>
</dbReference>
<name>A0AA45KGT8_9LACT</name>
<organism evidence="6 7">
    <name type="scientific">Lactococcus taiwanensis</name>
    <dbReference type="NCBI Taxonomy" id="1151742"/>
    <lineage>
        <taxon>Bacteria</taxon>
        <taxon>Bacillati</taxon>
        <taxon>Bacillota</taxon>
        <taxon>Bacilli</taxon>
        <taxon>Lactobacillales</taxon>
        <taxon>Streptococcaceae</taxon>
        <taxon>Lactococcus</taxon>
    </lineage>
</organism>
<dbReference type="PRINTS" id="PR00411">
    <property type="entry name" value="PNDRDTASEI"/>
</dbReference>
<dbReference type="SUPFAM" id="SSF160996">
    <property type="entry name" value="HI0933 insert domain-like"/>
    <property type="match status" value="1"/>
</dbReference>
<evidence type="ECO:0000259" key="5">
    <source>
        <dbReference type="Pfam" id="PF22780"/>
    </source>
</evidence>
<keyword evidence="7" id="KW-1185">Reference proteome</keyword>
<dbReference type="InterPro" id="IPR036188">
    <property type="entry name" value="FAD/NAD-bd_sf"/>
</dbReference>
<dbReference type="Gene3D" id="3.50.50.60">
    <property type="entry name" value="FAD/NAD(P)-binding domain"/>
    <property type="match status" value="1"/>
</dbReference>
<evidence type="ECO:0000256" key="2">
    <source>
        <dbReference type="ARBA" id="ARBA00022630"/>
    </source>
</evidence>
<proteinExistence type="predicted"/>
<feature type="domain" description="RsdA/BaiN/AoA(So)-like insert" evidence="5">
    <location>
        <begin position="197"/>
        <end position="361"/>
    </location>
</feature>
<feature type="domain" description="RsdA/BaiN/AoA(So)-like Rossmann fold-like" evidence="4">
    <location>
        <begin position="9"/>
        <end position="413"/>
    </location>
</feature>
<dbReference type="InterPro" id="IPR057661">
    <property type="entry name" value="RsdA/BaiN/AoA(So)_Rossmann"/>
</dbReference>
<reference evidence="6 7" key="1">
    <citation type="submission" date="2021-02" db="EMBL/GenBank/DDBJ databases">
        <title>Complete genome sequence of Lactococcus lactis strain K_LL004.</title>
        <authorList>
            <person name="Kim H.B."/>
        </authorList>
    </citation>
    <scope>NUCLEOTIDE SEQUENCE [LARGE SCALE GENOMIC DNA]</scope>
    <source>
        <strain evidence="6 7">K_LL004</strain>
    </source>
</reference>
<dbReference type="EMBL" id="CP070872">
    <property type="protein sequence ID" value="QSE77095.1"/>
    <property type="molecule type" value="Genomic_DNA"/>
</dbReference>
<dbReference type="InterPro" id="IPR055178">
    <property type="entry name" value="RsdA/BaiN/AoA(So)-like_dom"/>
</dbReference>
<keyword evidence="2" id="KW-0285">Flavoprotein</keyword>
<accession>A0AA45KGT8</accession>
<evidence type="ECO:0000256" key="3">
    <source>
        <dbReference type="ARBA" id="ARBA00022827"/>
    </source>
</evidence>
<dbReference type="Gene3D" id="1.10.8.260">
    <property type="entry name" value="HI0933 insert domain-like"/>
    <property type="match status" value="1"/>
</dbReference>
<dbReference type="InterPro" id="IPR004792">
    <property type="entry name" value="BaiN-like"/>
</dbReference>